<dbReference type="SUPFAM" id="SSF53098">
    <property type="entry name" value="Ribonuclease H-like"/>
    <property type="match status" value="1"/>
</dbReference>
<dbReference type="Ensembl" id="ENSGMOT00000025942.1">
    <property type="protein sequence ID" value="ENSGMOP00000064689.1"/>
    <property type="gene ID" value="ENSGMOG00000024587.1"/>
</dbReference>
<dbReference type="InterPro" id="IPR012337">
    <property type="entry name" value="RNaseH-like_sf"/>
</dbReference>
<dbReference type="OMA" id="TICNYLE"/>
<dbReference type="PANTHER" id="PTHR46481:SF4">
    <property type="entry name" value="ZINC FINGER BED DOMAIN-CONTAINING PROTEIN 4"/>
    <property type="match status" value="1"/>
</dbReference>
<sequence>MQFAICKECRMKIKYCGNTTNLRVHLTRYHLELAIATPEERPKVVLPANQRTLDHTKVIKLPQNSERAKKITEAIAYFIPKDLQPYSVVENEGFQNLLGILEPRYVIPSRKYFTDTAIPKLYSEVKEEVNGTLSLAEGVAITCDGWSSRATESYMTITAHHITDEWQLLAHVLQTRANVAEVLKTATEEWGISNKPIVMVTDNASNMVVAAQVGGYLHVKCFAHTLNLASQRALKLPAVARLLGRVRRITTFFHRSTIANSMLEQKQKLLDLPTHKLKTDVVTRWNSGYEMLQRFLEQQPAICAALLSSDVRRSGSDICTLNENDITDAEDIMQALRTMFVATKIVSEEKNPSLLQCMQSC</sequence>
<dbReference type="SUPFAM" id="SSF140996">
    <property type="entry name" value="Hermes dimerisation domain"/>
    <property type="match status" value="1"/>
</dbReference>
<name>A0A8C5FVJ6_GADMO</name>
<dbReference type="GeneTree" id="ENSGT00940000158431"/>
<dbReference type="AlphaFoldDB" id="A0A8C5FVJ6"/>
<dbReference type="InterPro" id="IPR052035">
    <property type="entry name" value="ZnF_BED_domain_contain"/>
</dbReference>
<reference evidence="1" key="2">
    <citation type="submission" date="2025-09" db="UniProtKB">
        <authorList>
            <consortium name="Ensembl"/>
        </authorList>
    </citation>
    <scope>IDENTIFICATION</scope>
</reference>
<evidence type="ECO:0000313" key="1">
    <source>
        <dbReference type="Ensembl" id="ENSGMOP00000064689.1"/>
    </source>
</evidence>
<keyword evidence="2" id="KW-1185">Reference proteome</keyword>
<proteinExistence type="predicted"/>
<dbReference type="Proteomes" id="UP000694546">
    <property type="component" value="Chromosome 18"/>
</dbReference>
<evidence type="ECO:0000313" key="2">
    <source>
        <dbReference type="Proteomes" id="UP000694546"/>
    </source>
</evidence>
<evidence type="ECO:0008006" key="3">
    <source>
        <dbReference type="Google" id="ProtNLM"/>
    </source>
</evidence>
<organism evidence="1 2">
    <name type="scientific">Gadus morhua</name>
    <name type="common">Atlantic cod</name>
    <dbReference type="NCBI Taxonomy" id="8049"/>
    <lineage>
        <taxon>Eukaryota</taxon>
        <taxon>Metazoa</taxon>
        <taxon>Chordata</taxon>
        <taxon>Craniata</taxon>
        <taxon>Vertebrata</taxon>
        <taxon>Euteleostomi</taxon>
        <taxon>Actinopterygii</taxon>
        <taxon>Neopterygii</taxon>
        <taxon>Teleostei</taxon>
        <taxon>Neoteleostei</taxon>
        <taxon>Acanthomorphata</taxon>
        <taxon>Zeiogadaria</taxon>
        <taxon>Gadariae</taxon>
        <taxon>Gadiformes</taxon>
        <taxon>Gadoidei</taxon>
        <taxon>Gadidae</taxon>
        <taxon>Gadus</taxon>
    </lineage>
</organism>
<reference evidence="1" key="1">
    <citation type="submission" date="2025-08" db="UniProtKB">
        <authorList>
            <consortium name="Ensembl"/>
        </authorList>
    </citation>
    <scope>IDENTIFICATION</scope>
</reference>
<dbReference type="PANTHER" id="PTHR46481">
    <property type="entry name" value="ZINC FINGER BED DOMAIN-CONTAINING PROTEIN 4"/>
    <property type="match status" value="1"/>
</dbReference>
<protein>
    <recommendedName>
        <fullName evidence="3">BED-type domain-containing protein</fullName>
    </recommendedName>
</protein>
<accession>A0A8C5FVJ6</accession>